<comment type="caution">
    <text evidence="2">The sequence shown here is derived from an EMBL/GenBank/DDBJ whole genome shotgun (WGS) entry which is preliminary data.</text>
</comment>
<dbReference type="Proteomes" id="UP000247476">
    <property type="component" value="Unassembled WGS sequence"/>
</dbReference>
<sequence length="204" mass="22138">MKVKRLAALTATLVVLGAGIVYASSPWGEYQGFAKVRVQLNNSGVATDDVPAFMINGRVVLPLRSLSDSLNAIVKWDDDTKTASIYKPNVHMFVATDIAKDDSPKTPFGKVSKGKKLSFVVAAQVDSLATPIHSFRIDLVAPDGSVIRSTDAVALEGSKDSFWYSWPLEGVTFDASGTYKVQFKIKLDDSRDYAVVSEKTITSE</sequence>
<keyword evidence="3" id="KW-1185">Reference proteome</keyword>
<protein>
    <recommendedName>
        <fullName evidence="1">Copper amine oxidase-like N-terminal domain-containing protein</fullName>
    </recommendedName>
</protein>
<dbReference type="EMBL" id="QJVJ01000005">
    <property type="protein sequence ID" value="PYI54470.1"/>
    <property type="molecule type" value="Genomic_DNA"/>
</dbReference>
<proteinExistence type="predicted"/>
<dbReference type="SUPFAM" id="SSF55383">
    <property type="entry name" value="Copper amine oxidase, domain N"/>
    <property type="match status" value="1"/>
</dbReference>
<dbReference type="InterPro" id="IPR036582">
    <property type="entry name" value="Mao_N_sf"/>
</dbReference>
<organism evidence="2 3">
    <name type="scientific">Paenibacillus flagellatus</name>
    <dbReference type="NCBI Taxonomy" id="2211139"/>
    <lineage>
        <taxon>Bacteria</taxon>
        <taxon>Bacillati</taxon>
        <taxon>Bacillota</taxon>
        <taxon>Bacilli</taxon>
        <taxon>Bacillales</taxon>
        <taxon>Paenibacillaceae</taxon>
        <taxon>Paenibacillus</taxon>
    </lineage>
</organism>
<dbReference type="InterPro" id="IPR012854">
    <property type="entry name" value="Cu_amine_oxidase-like_N"/>
</dbReference>
<evidence type="ECO:0000259" key="1">
    <source>
        <dbReference type="Pfam" id="PF07833"/>
    </source>
</evidence>
<feature type="domain" description="Copper amine oxidase-like N-terminal" evidence="1">
    <location>
        <begin position="40"/>
        <end position="92"/>
    </location>
</feature>
<dbReference type="OrthoDB" id="2677881at2"/>
<dbReference type="Pfam" id="PF07833">
    <property type="entry name" value="Cu_amine_oxidN1"/>
    <property type="match status" value="1"/>
</dbReference>
<gene>
    <name evidence="2" type="ORF">DLM86_13460</name>
</gene>
<evidence type="ECO:0000313" key="2">
    <source>
        <dbReference type="EMBL" id="PYI54470.1"/>
    </source>
</evidence>
<accession>A0A2V5KIU8</accession>
<name>A0A2V5KIU8_9BACL</name>
<reference evidence="2 3" key="1">
    <citation type="submission" date="2018-05" db="EMBL/GenBank/DDBJ databases">
        <title>Paenibacillus flagellatus sp. nov., isolated from selenium mineral soil.</title>
        <authorList>
            <person name="Dai X."/>
        </authorList>
    </citation>
    <scope>NUCLEOTIDE SEQUENCE [LARGE SCALE GENOMIC DNA]</scope>
    <source>
        <strain evidence="2 3">DXL2</strain>
    </source>
</reference>
<dbReference type="AlphaFoldDB" id="A0A2V5KIU8"/>
<evidence type="ECO:0000313" key="3">
    <source>
        <dbReference type="Proteomes" id="UP000247476"/>
    </source>
</evidence>